<dbReference type="PROSITE" id="PS50060">
    <property type="entry name" value="MAM_2"/>
    <property type="match status" value="1"/>
</dbReference>
<dbReference type="OrthoDB" id="6283122at2759"/>
<gene>
    <name evidence="3" type="ORF">ECPE_LOCUS11657</name>
</gene>
<feature type="domain" description="MAM" evidence="2">
    <location>
        <begin position="37"/>
        <end position="159"/>
    </location>
</feature>
<feature type="region of interest" description="Disordered" evidence="1">
    <location>
        <begin position="87"/>
        <end position="113"/>
    </location>
</feature>
<reference evidence="3 4" key="2">
    <citation type="submission" date="2018-11" db="EMBL/GenBank/DDBJ databases">
        <authorList>
            <consortium name="Pathogen Informatics"/>
        </authorList>
    </citation>
    <scope>NUCLEOTIDE SEQUENCE [LARGE SCALE GENOMIC DNA]</scope>
    <source>
        <strain evidence="3 4">Egypt</strain>
    </source>
</reference>
<dbReference type="InterPro" id="IPR000998">
    <property type="entry name" value="MAM_dom"/>
</dbReference>
<dbReference type="WBParaSite" id="ECPE_0001169201-mRNA-1">
    <property type="protein sequence ID" value="ECPE_0001169201-mRNA-1"/>
    <property type="gene ID" value="ECPE_0001169201"/>
</dbReference>
<protein>
    <submittedName>
        <fullName evidence="5">MAM domain-containing protein</fullName>
    </submittedName>
</protein>
<dbReference type="EMBL" id="UZAN01051259">
    <property type="protein sequence ID" value="VDP88786.1"/>
    <property type="molecule type" value="Genomic_DNA"/>
</dbReference>
<accession>A0A183AXH2</accession>
<name>A0A183AXH2_9TREM</name>
<evidence type="ECO:0000259" key="2">
    <source>
        <dbReference type="PROSITE" id="PS50060"/>
    </source>
</evidence>
<evidence type="ECO:0000256" key="1">
    <source>
        <dbReference type="SAM" id="MobiDB-lite"/>
    </source>
</evidence>
<evidence type="ECO:0000313" key="4">
    <source>
        <dbReference type="Proteomes" id="UP000272942"/>
    </source>
</evidence>
<evidence type="ECO:0000313" key="3">
    <source>
        <dbReference type="EMBL" id="VDP88786.1"/>
    </source>
</evidence>
<dbReference type="GO" id="GO:0016020">
    <property type="term" value="C:membrane"/>
    <property type="evidence" value="ECO:0007669"/>
    <property type="project" value="InterPro"/>
</dbReference>
<reference evidence="5" key="1">
    <citation type="submission" date="2016-06" db="UniProtKB">
        <authorList>
            <consortium name="WormBaseParasite"/>
        </authorList>
    </citation>
    <scope>IDENTIFICATION</scope>
</reference>
<dbReference type="Gene3D" id="2.60.120.200">
    <property type="match status" value="1"/>
</dbReference>
<evidence type="ECO:0000313" key="5">
    <source>
        <dbReference type="WBParaSite" id="ECPE_0001169201-mRNA-1"/>
    </source>
</evidence>
<organism evidence="5">
    <name type="scientific">Echinostoma caproni</name>
    <dbReference type="NCBI Taxonomy" id="27848"/>
    <lineage>
        <taxon>Eukaryota</taxon>
        <taxon>Metazoa</taxon>
        <taxon>Spiralia</taxon>
        <taxon>Lophotrochozoa</taxon>
        <taxon>Platyhelminthes</taxon>
        <taxon>Trematoda</taxon>
        <taxon>Digenea</taxon>
        <taxon>Plagiorchiida</taxon>
        <taxon>Echinostomata</taxon>
        <taxon>Echinostomatoidea</taxon>
        <taxon>Echinostomatidae</taxon>
        <taxon>Echinostoma</taxon>
    </lineage>
</organism>
<dbReference type="Proteomes" id="UP000272942">
    <property type="component" value="Unassembled WGS sequence"/>
</dbReference>
<dbReference type="AlphaFoldDB" id="A0A183AXH2"/>
<keyword evidence="4" id="KW-1185">Reference proteome</keyword>
<proteinExistence type="predicted"/>
<sequence length="159" mass="18201">MWFDSKQPSRGTTKILTEVAFPPFLTAELTVLPTPFHVCNFSSDTCGWSNDHNSWKYRWKLTSEERDIQLYGQSLCLSAKPMNNNPDGSPASHWFDNPYGEDEDEQKTDGPIQSRLWSPPIRKKLRLGCIQFTYSFSTYSAAPEDVKAFSLALLRREEG</sequence>